<proteinExistence type="inferred from homology"/>
<evidence type="ECO:0000313" key="2">
    <source>
        <dbReference type="EMBL" id="PWR70780.1"/>
    </source>
</evidence>
<name>A0A2V2MX23_9EURY</name>
<organism evidence="2 3">
    <name type="scientific">Methanospirillum stamsii</name>
    <dbReference type="NCBI Taxonomy" id="1277351"/>
    <lineage>
        <taxon>Archaea</taxon>
        <taxon>Methanobacteriati</taxon>
        <taxon>Methanobacteriota</taxon>
        <taxon>Stenosarchaea group</taxon>
        <taxon>Methanomicrobia</taxon>
        <taxon>Methanomicrobiales</taxon>
        <taxon>Methanospirillaceae</taxon>
        <taxon>Methanospirillum</taxon>
    </lineage>
</organism>
<comment type="caution">
    <text evidence="2">The sequence shown here is derived from an EMBL/GenBank/DDBJ whole genome shotgun (WGS) entry which is preliminary data.</text>
</comment>
<dbReference type="InterPro" id="IPR002802">
    <property type="entry name" value="Endo_dU"/>
</dbReference>
<reference evidence="2 3" key="1">
    <citation type="submission" date="2018-05" db="EMBL/GenBank/DDBJ databases">
        <title>Draft genome of Methanospirillum stamsii Pt1.</title>
        <authorList>
            <person name="Dueholm M.S."/>
            <person name="Nielsen P.H."/>
            <person name="Bakmann L.F."/>
            <person name="Otzen D.E."/>
        </authorList>
    </citation>
    <scope>NUCLEOTIDE SEQUENCE [LARGE SCALE GENOMIC DNA]</scope>
    <source>
        <strain evidence="2 3">Pt1</strain>
    </source>
</reference>
<dbReference type="Gene3D" id="3.30.2170.10">
    <property type="entry name" value="archaeoglobus fulgidus dsm 4304 superfamily"/>
    <property type="match status" value="1"/>
</dbReference>
<dbReference type="OrthoDB" id="15207at2157"/>
<accession>A0A2V2MX23</accession>
<dbReference type="PIRSF" id="PIRSF006380">
    <property type="entry name" value="UCP006380"/>
    <property type="match status" value="1"/>
</dbReference>
<dbReference type="RefSeq" id="WP_109941914.1">
    <property type="nucleotide sequence ID" value="NZ_CP176366.1"/>
</dbReference>
<gene>
    <name evidence="2" type="ORF">DLD82_14890</name>
</gene>
<dbReference type="HAMAP" id="MF_00582">
    <property type="entry name" value="UPF0215"/>
    <property type="match status" value="1"/>
</dbReference>
<evidence type="ECO:0000313" key="3">
    <source>
        <dbReference type="Proteomes" id="UP000245934"/>
    </source>
</evidence>
<dbReference type="Pfam" id="PF01949">
    <property type="entry name" value="Endo_dU"/>
    <property type="match status" value="1"/>
</dbReference>
<dbReference type="AlphaFoldDB" id="A0A2V2MX23"/>
<keyword evidence="3" id="KW-1185">Reference proteome</keyword>
<dbReference type="PANTHER" id="PTHR39518">
    <property type="entry name" value="UPF0215 PROTEIN MJ1150"/>
    <property type="match status" value="1"/>
</dbReference>
<dbReference type="EMBL" id="QGMZ01000039">
    <property type="protein sequence ID" value="PWR70780.1"/>
    <property type="molecule type" value="Genomic_DNA"/>
</dbReference>
<evidence type="ECO:0000256" key="1">
    <source>
        <dbReference type="HAMAP-Rule" id="MF_00582"/>
    </source>
</evidence>
<dbReference type="GeneID" id="97608179"/>
<dbReference type="PANTHER" id="PTHR39518:SF2">
    <property type="entry name" value="UPF0215 PROTEIN MJ1150"/>
    <property type="match status" value="1"/>
</dbReference>
<dbReference type="Proteomes" id="UP000245934">
    <property type="component" value="Unassembled WGS sequence"/>
</dbReference>
<comment type="similarity">
    <text evidence="1">Belongs to the UPF0215 family.</text>
</comment>
<protein>
    <recommendedName>
        <fullName evidence="1">UPF0215 protein DLD82_14890</fullName>
    </recommendedName>
</protein>
<sequence length="197" mass="22285">MQLQKHGIRVLGISESFSDREWSVLCGVVMRRDLHIDGFCFGKVRVGGMDGTDEILRMISSLNRQDVNVILLNGCVIAWYNIIDPTFIAERTNLPVICVSYQDSEGLTEHIKHHFPGDDNRIRAYVGLGERMTVPLKTGLELFARGYGCNEPEVRQLLRIFTLHGKIPEPIRVARLCARNLMQYTRLEKKSGNPSSG</sequence>